<dbReference type="EMBL" id="WXYO01000004">
    <property type="protein sequence ID" value="NAS12337.1"/>
    <property type="molecule type" value="Genomic_DNA"/>
</dbReference>
<dbReference type="InterPro" id="IPR010634">
    <property type="entry name" value="DUF1223"/>
</dbReference>
<proteinExistence type="predicted"/>
<name>A0A6L9ECC7_9FLAO</name>
<dbReference type="PANTHER" id="PTHR36057">
    <property type="match status" value="1"/>
</dbReference>
<accession>A0A6L9ECC7</accession>
<feature type="signal peptide" evidence="1">
    <location>
        <begin position="1"/>
        <end position="23"/>
    </location>
</feature>
<organism evidence="2 3">
    <name type="scientific">Poritiphilus flavus</name>
    <dbReference type="NCBI Taxonomy" id="2697053"/>
    <lineage>
        <taxon>Bacteria</taxon>
        <taxon>Pseudomonadati</taxon>
        <taxon>Bacteroidota</taxon>
        <taxon>Flavobacteriia</taxon>
        <taxon>Flavobacteriales</taxon>
        <taxon>Flavobacteriaceae</taxon>
        <taxon>Poritiphilus</taxon>
    </lineage>
</organism>
<sequence>MKRTIVFTIVLVALITVAFTSISADKTEAVSDNDRIEGSYEPIVVLELFTSQGCSSCPSADALLKRVKQEGNDRVFTLSYHVDYWNYIGWEDPFSKPRFAKKQGIYNHKFRNRSNYTPQLVVNGMEHFVGSNSSRMNAALKDYGKKKAANKISLSHINAEKRKVKLNYEVLGDTTDKMLRILLVLDERTTHIKRGENRNRTLTNSNIVVGEQFAELTDSSGSITMPVPDLVKPGEKLELIVLVESDTYDITAAAKSELKG</sequence>
<protein>
    <submittedName>
        <fullName evidence="2">DUF1223 domain-containing protein</fullName>
    </submittedName>
</protein>
<dbReference type="InterPro" id="IPR036249">
    <property type="entry name" value="Thioredoxin-like_sf"/>
</dbReference>
<evidence type="ECO:0000256" key="1">
    <source>
        <dbReference type="SAM" id="SignalP"/>
    </source>
</evidence>
<gene>
    <name evidence="2" type="ORF">GTQ38_10020</name>
</gene>
<evidence type="ECO:0000313" key="2">
    <source>
        <dbReference type="EMBL" id="NAS12337.1"/>
    </source>
</evidence>
<dbReference type="Pfam" id="PF06764">
    <property type="entry name" value="DUF1223"/>
    <property type="match status" value="1"/>
</dbReference>
<dbReference type="Proteomes" id="UP000475249">
    <property type="component" value="Unassembled WGS sequence"/>
</dbReference>
<dbReference type="AlphaFoldDB" id="A0A6L9ECC7"/>
<comment type="caution">
    <text evidence="2">The sequence shown here is derived from an EMBL/GenBank/DDBJ whole genome shotgun (WGS) entry which is preliminary data.</text>
</comment>
<reference evidence="2 3" key="1">
    <citation type="submission" date="2020-01" db="EMBL/GenBank/DDBJ databases">
        <title>Bacteria diversity of Porities sp.</title>
        <authorList>
            <person name="Wang G."/>
        </authorList>
    </citation>
    <scope>NUCLEOTIDE SEQUENCE [LARGE SCALE GENOMIC DNA]</scope>
    <source>
        <strain evidence="2 3">R33</strain>
    </source>
</reference>
<keyword evidence="1" id="KW-0732">Signal</keyword>
<feature type="chain" id="PRO_5026685470" evidence="1">
    <location>
        <begin position="24"/>
        <end position="260"/>
    </location>
</feature>
<evidence type="ECO:0000313" key="3">
    <source>
        <dbReference type="Proteomes" id="UP000475249"/>
    </source>
</evidence>
<dbReference type="PANTHER" id="PTHR36057:SF1">
    <property type="entry name" value="LIPOPROTEIN LIPID ATTACHMENT SITE-LIKE PROTEIN, PUTATIVE (DUF1223)-RELATED"/>
    <property type="match status" value="1"/>
</dbReference>
<dbReference type="SUPFAM" id="SSF52833">
    <property type="entry name" value="Thioredoxin-like"/>
    <property type="match status" value="1"/>
</dbReference>
<dbReference type="RefSeq" id="WP_161435372.1">
    <property type="nucleotide sequence ID" value="NZ_WXYO01000004.1"/>
</dbReference>
<keyword evidence="3" id="KW-1185">Reference proteome</keyword>